<evidence type="ECO:0000313" key="1">
    <source>
        <dbReference type="EMBL" id="MFC3199500.1"/>
    </source>
</evidence>
<proteinExistence type="predicted"/>
<sequence>MAKQSLTETQGKERAENQQFDKIIRQNMPVIFPALMEKIFGLRIIDYTPLKDKLQTTKQLEVDALHRVTDAGGNTFIIHLEVQTTNDRGMAIRLLEYRAMLNRIYGLLVRQYVLYIGASTLNMPDYIDEPALHFTYKLIDFSKLPHEWFLSSAHIEEQLLAILGDFGGKEPIKVVEEVVEAIDRQPIDRVTKINISSSCEF</sequence>
<organism evidence="1 2">
    <name type="scientific">Parapedobacter deserti</name>
    <dbReference type="NCBI Taxonomy" id="1912957"/>
    <lineage>
        <taxon>Bacteria</taxon>
        <taxon>Pseudomonadati</taxon>
        <taxon>Bacteroidota</taxon>
        <taxon>Sphingobacteriia</taxon>
        <taxon>Sphingobacteriales</taxon>
        <taxon>Sphingobacteriaceae</taxon>
        <taxon>Parapedobacter</taxon>
    </lineage>
</organism>
<evidence type="ECO:0000313" key="2">
    <source>
        <dbReference type="Proteomes" id="UP001595526"/>
    </source>
</evidence>
<name>A0ABV7JN20_9SPHI</name>
<protein>
    <recommendedName>
        <fullName evidence="3">Transposase, YhgA-like</fullName>
    </recommendedName>
</protein>
<comment type="caution">
    <text evidence="1">The sequence shown here is derived from an EMBL/GenBank/DDBJ whole genome shotgun (WGS) entry which is preliminary data.</text>
</comment>
<dbReference type="Proteomes" id="UP001595526">
    <property type="component" value="Unassembled WGS sequence"/>
</dbReference>
<evidence type="ECO:0008006" key="3">
    <source>
        <dbReference type="Google" id="ProtNLM"/>
    </source>
</evidence>
<accession>A0ABV7JN20</accession>
<dbReference type="EMBL" id="JBHRTA010000051">
    <property type="protein sequence ID" value="MFC3199500.1"/>
    <property type="molecule type" value="Genomic_DNA"/>
</dbReference>
<reference evidence="2" key="1">
    <citation type="journal article" date="2019" name="Int. J. Syst. Evol. Microbiol.">
        <title>The Global Catalogue of Microorganisms (GCM) 10K type strain sequencing project: providing services to taxonomists for standard genome sequencing and annotation.</title>
        <authorList>
            <consortium name="The Broad Institute Genomics Platform"/>
            <consortium name="The Broad Institute Genome Sequencing Center for Infectious Disease"/>
            <person name="Wu L."/>
            <person name="Ma J."/>
        </authorList>
    </citation>
    <scope>NUCLEOTIDE SEQUENCE [LARGE SCALE GENOMIC DNA]</scope>
    <source>
        <strain evidence="2">KCTC 52416</strain>
    </source>
</reference>
<dbReference type="RefSeq" id="WP_379025194.1">
    <property type="nucleotide sequence ID" value="NZ_JBHRTA010000051.1"/>
</dbReference>
<keyword evidence="2" id="KW-1185">Reference proteome</keyword>
<gene>
    <name evidence="1" type="ORF">ACFOET_17895</name>
</gene>